<dbReference type="OrthoDB" id="5590161at2759"/>
<keyword evidence="2" id="KW-1185">Reference proteome</keyword>
<proteinExistence type="predicted"/>
<name>A0A9W8A4J0_9FUNG</name>
<gene>
    <name evidence="1" type="ORF">H4219_000141</name>
</gene>
<comment type="caution">
    <text evidence="1">The sequence shown here is derived from an EMBL/GenBank/DDBJ whole genome shotgun (WGS) entry which is preliminary data.</text>
</comment>
<dbReference type="EMBL" id="JANBPU010000001">
    <property type="protein sequence ID" value="KAJ1922279.1"/>
    <property type="molecule type" value="Genomic_DNA"/>
</dbReference>
<dbReference type="AlphaFoldDB" id="A0A9W8A4J0"/>
<evidence type="ECO:0000313" key="1">
    <source>
        <dbReference type="EMBL" id="KAJ1922279.1"/>
    </source>
</evidence>
<reference evidence="1" key="1">
    <citation type="submission" date="2022-07" db="EMBL/GenBank/DDBJ databases">
        <title>Phylogenomic reconstructions and comparative analyses of Kickxellomycotina fungi.</title>
        <authorList>
            <person name="Reynolds N.K."/>
            <person name="Stajich J.E."/>
            <person name="Barry K."/>
            <person name="Grigoriev I.V."/>
            <person name="Crous P."/>
            <person name="Smith M.E."/>
        </authorList>
    </citation>
    <scope>NUCLEOTIDE SEQUENCE</scope>
    <source>
        <strain evidence="1">NBRC 100468</strain>
    </source>
</reference>
<accession>A0A9W8A4J0</accession>
<protein>
    <submittedName>
        <fullName evidence="1">Uncharacterized protein</fullName>
    </submittedName>
</protein>
<dbReference type="Proteomes" id="UP001150538">
    <property type="component" value="Unassembled WGS sequence"/>
</dbReference>
<evidence type="ECO:0000313" key="2">
    <source>
        <dbReference type="Proteomes" id="UP001150538"/>
    </source>
</evidence>
<organism evidence="1 2">
    <name type="scientific">Mycoemilia scoparia</name>
    <dbReference type="NCBI Taxonomy" id="417184"/>
    <lineage>
        <taxon>Eukaryota</taxon>
        <taxon>Fungi</taxon>
        <taxon>Fungi incertae sedis</taxon>
        <taxon>Zoopagomycota</taxon>
        <taxon>Kickxellomycotina</taxon>
        <taxon>Kickxellomycetes</taxon>
        <taxon>Kickxellales</taxon>
        <taxon>Kickxellaceae</taxon>
        <taxon>Mycoemilia</taxon>
    </lineage>
</organism>
<sequence>MDEVLAALRGFAYSTDQNTPFNHEEFSQFEQALAELSQGVVEDESFETFSEQEVWQFLEFLKDITDKRRPIYMRNAAVKQLLITISAYYTRSEHSTQCRLVSWSLEPDIDVQTCIIQTLKDPHSDMISNIRISVSLMESVTEFVNKTVAAFCQDVNKREMLWTNSTEEGETPIAIYLEKILEKSGDILLISKQSKNKDLMREVMKSVAALVTAITLIFTHDQNFQRDFGVKGMVYTKCCKTLDLICQNSSGDLQLTSVSWKSLIKILCNYYTKGSIPKEQSLSHEIINFESLCRKLDQEAMVTRSKRSIPIVKFYLAQLYTIIRDLPSEIKDTGLIEKCIIPSIGLVVKYRNRRMCLQQIPDTLLSQITNSWVKVAQVIIECIVMATPSIFVNYIIFIRDKYLPKHKNAINYNQQPTGFFGGVDQYSEFYMIRILLQRFGSLSKVDQNTIMKDCGSTLLIYLGLLFNKLYSRLITESISDSGCKLSDSDQGHITEYDETVSSLMLLALGLHDHETFVYWEKSTFEAVMAFPGHCPASKIITDSWILLANNFESSVLAGQFEILQTTIELAIGHSAAFWPISLVVLTRRLFEYLPIGLKAKHVDNIISTLSSSDAVSSPAPLFSRIVCLPWETLDDTVITQKTASALIESLIDIILKSNCTTQCTHLSFMVHVLKSRSIRRNVPNQRLEEVIRHIIKEINHDISSALHSRRLYLLHIIISSILPNCQNEALEVLETTANFYHTHKNLCDTNALALIAMISKFAHIEISKLKSKDKVITQLNMLYDLAFNTKSWVVKHQALRSMLEFSTETSDEELIISILPEKMLEQIMAVGSQQPVKLKSQMSLQETITMENETSVTGYKLSRNLGDLTCKKELGNTNSNGIHKYLEYSEELYEYVMRLNNDQPDQDTDAELLSSLNKLCALLKDRFG</sequence>